<sequence length="77" mass="8714">MRDRHLPYFTPHLASSGSVYEGLRRRTQPPWFEEGGGMVSKAQEVLRDPFSFVCLRDVSLPAPNRNGPLKPTGAFHF</sequence>
<reference evidence="1 3" key="1">
    <citation type="journal article" date="2014" name="BMC Genomics">
        <title>Genome sequence of Anopheles sinensis provides insight into genetics basis of mosquito competence for malaria parasites.</title>
        <authorList>
            <person name="Zhou D."/>
            <person name="Zhang D."/>
            <person name="Ding G."/>
            <person name="Shi L."/>
            <person name="Hou Q."/>
            <person name="Ye Y."/>
            <person name="Xu Y."/>
            <person name="Zhou H."/>
            <person name="Xiong C."/>
            <person name="Li S."/>
            <person name="Yu J."/>
            <person name="Hong S."/>
            <person name="Yu X."/>
            <person name="Zou P."/>
            <person name="Chen C."/>
            <person name="Chang X."/>
            <person name="Wang W."/>
            <person name="Lv Y."/>
            <person name="Sun Y."/>
            <person name="Ma L."/>
            <person name="Shen B."/>
            <person name="Zhu C."/>
        </authorList>
    </citation>
    <scope>NUCLEOTIDE SEQUENCE [LARGE SCALE GENOMIC DNA]</scope>
</reference>
<evidence type="ECO:0000313" key="3">
    <source>
        <dbReference type="Proteomes" id="UP000030765"/>
    </source>
</evidence>
<dbReference type="EMBL" id="ATLV01024032">
    <property type="status" value="NOT_ANNOTATED_CDS"/>
    <property type="molecule type" value="Genomic_DNA"/>
</dbReference>
<name>A0A084WJH2_ANOSI</name>
<keyword evidence="3" id="KW-1185">Reference proteome</keyword>
<proteinExistence type="predicted"/>
<evidence type="ECO:0000313" key="2">
    <source>
        <dbReference type="EnsemblMetazoa" id="ASIC018639-PA"/>
    </source>
</evidence>
<dbReference type="Proteomes" id="UP000030765">
    <property type="component" value="Unassembled WGS sequence"/>
</dbReference>
<evidence type="ECO:0000313" key="1">
    <source>
        <dbReference type="EMBL" id="KFB50366.1"/>
    </source>
</evidence>
<organism evidence="1">
    <name type="scientific">Anopheles sinensis</name>
    <name type="common">Mosquito</name>
    <dbReference type="NCBI Taxonomy" id="74873"/>
    <lineage>
        <taxon>Eukaryota</taxon>
        <taxon>Metazoa</taxon>
        <taxon>Ecdysozoa</taxon>
        <taxon>Arthropoda</taxon>
        <taxon>Hexapoda</taxon>
        <taxon>Insecta</taxon>
        <taxon>Pterygota</taxon>
        <taxon>Neoptera</taxon>
        <taxon>Endopterygota</taxon>
        <taxon>Diptera</taxon>
        <taxon>Nematocera</taxon>
        <taxon>Culicoidea</taxon>
        <taxon>Culicidae</taxon>
        <taxon>Anophelinae</taxon>
        <taxon>Anopheles</taxon>
    </lineage>
</organism>
<dbReference type="AlphaFoldDB" id="A0A084WJH2"/>
<dbReference type="EnsemblMetazoa" id="ASIC018639-RA">
    <property type="protein sequence ID" value="ASIC018639-PA"/>
    <property type="gene ID" value="ASIC018639"/>
</dbReference>
<protein>
    <submittedName>
        <fullName evidence="1 2">Uncharacterized protein</fullName>
    </submittedName>
</protein>
<gene>
    <name evidence="1" type="ORF">ZHAS_00018639</name>
</gene>
<reference evidence="2" key="2">
    <citation type="submission" date="2020-05" db="UniProtKB">
        <authorList>
            <consortium name="EnsemblMetazoa"/>
        </authorList>
    </citation>
    <scope>IDENTIFICATION</scope>
</reference>
<accession>A0A084WJH2</accession>
<dbReference type="VEuPathDB" id="VectorBase:ASIC018639"/>
<dbReference type="EMBL" id="KE525348">
    <property type="protein sequence ID" value="KFB50366.1"/>
    <property type="molecule type" value="Genomic_DNA"/>
</dbReference>